<evidence type="ECO:0000313" key="1">
    <source>
        <dbReference type="EMBL" id="KAL2072924.1"/>
    </source>
</evidence>
<protein>
    <recommendedName>
        <fullName evidence="3">F-box domain-containing protein</fullName>
    </recommendedName>
</protein>
<dbReference type="Gene3D" id="3.80.10.10">
    <property type="entry name" value="Ribonuclease Inhibitor"/>
    <property type="match status" value="1"/>
</dbReference>
<dbReference type="EMBL" id="JAZHXI010000003">
    <property type="protein sequence ID" value="KAL2072924.1"/>
    <property type="molecule type" value="Genomic_DNA"/>
</dbReference>
<evidence type="ECO:0008006" key="3">
    <source>
        <dbReference type="Google" id="ProtNLM"/>
    </source>
</evidence>
<sequence>MSSLSFMDWVSSVKGAPPCAAASSPLERLPTEILQRILHFVASPALAKGWMTPHALPGDNCTPPNPLLSCLRVSHRVHDIALFVMYREPSIRTSRSSSVTRFFDTLEQKPELCSLVRTFDITQSALSKFSLTYDYLSLLPQVRDLRLSLSHIKDIEMLQKLIFGLPNLDSLSLDVSRLDENTQTLRGAFDDLPADLSSTLTSLKFTDTSGEGGLHIPGVLESLLPRMRNLRSLDVSRTCVTVSALSSIASTAKLTHLNIWGCLDLDLDALVMFLTSHPSTKTSLHVLKAGYIADHAPLREQQINTLLASAPPSLRSLDLGMSNMGPSNIPFLQKMCPQLEELTVGRGLEMCDIEDMLLKPNYDFEDEYHPQPIQEPRKEELEHETVLEPMRNALALCRLRHRLDSVVLSKDRKQMRSSTLRYLNLSSLPAEEQGLIKQSVLLAEETGPLDVVEVADIPWEDYQVLHRLCAAVGWREQWEGKRVWVERV</sequence>
<proteinExistence type="predicted"/>
<accession>A0ABR4CSG7</accession>
<dbReference type="SUPFAM" id="SSF52047">
    <property type="entry name" value="RNI-like"/>
    <property type="match status" value="1"/>
</dbReference>
<dbReference type="InterPro" id="IPR032675">
    <property type="entry name" value="LRR_dom_sf"/>
</dbReference>
<organism evidence="1 2">
    <name type="scientific">Oculimacula yallundae</name>
    <dbReference type="NCBI Taxonomy" id="86028"/>
    <lineage>
        <taxon>Eukaryota</taxon>
        <taxon>Fungi</taxon>
        <taxon>Dikarya</taxon>
        <taxon>Ascomycota</taxon>
        <taxon>Pezizomycotina</taxon>
        <taxon>Leotiomycetes</taxon>
        <taxon>Helotiales</taxon>
        <taxon>Ploettnerulaceae</taxon>
        <taxon>Oculimacula</taxon>
    </lineage>
</organism>
<name>A0ABR4CSG7_9HELO</name>
<reference evidence="1 2" key="1">
    <citation type="journal article" date="2024" name="Commun. Biol.">
        <title>Comparative genomic analysis of thermophilic fungi reveals convergent evolutionary adaptations and gene losses.</title>
        <authorList>
            <person name="Steindorff A.S."/>
            <person name="Aguilar-Pontes M.V."/>
            <person name="Robinson A.J."/>
            <person name="Andreopoulos B."/>
            <person name="LaButti K."/>
            <person name="Kuo A."/>
            <person name="Mondo S."/>
            <person name="Riley R."/>
            <person name="Otillar R."/>
            <person name="Haridas S."/>
            <person name="Lipzen A."/>
            <person name="Grimwood J."/>
            <person name="Schmutz J."/>
            <person name="Clum A."/>
            <person name="Reid I.D."/>
            <person name="Moisan M.C."/>
            <person name="Butler G."/>
            <person name="Nguyen T.T.M."/>
            <person name="Dewar K."/>
            <person name="Conant G."/>
            <person name="Drula E."/>
            <person name="Henrissat B."/>
            <person name="Hansel C."/>
            <person name="Singer S."/>
            <person name="Hutchinson M.I."/>
            <person name="de Vries R.P."/>
            <person name="Natvig D.O."/>
            <person name="Powell A.J."/>
            <person name="Tsang A."/>
            <person name="Grigoriev I.V."/>
        </authorList>
    </citation>
    <scope>NUCLEOTIDE SEQUENCE [LARGE SCALE GENOMIC DNA]</scope>
    <source>
        <strain evidence="1 2">CBS 494.80</strain>
    </source>
</reference>
<evidence type="ECO:0000313" key="2">
    <source>
        <dbReference type="Proteomes" id="UP001595075"/>
    </source>
</evidence>
<comment type="caution">
    <text evidence="1">The sequence shown here is derived from an EMBL/GenBank/DDBJ whole genome shotgun (WGS) entry which is preliminary data.</text>
</comment>
<keyword evidence="2" id="KW-1185">Reference proteome</keyword>
<dbReference type="Proteomes" id="UP001595075">
    <property type="component" value="Unassembled WGS sequence"/>
</dbReference>
<gene>
    <name evidence="1" type="ORF">VTL71DRAFT_10248</name>
</gene>